<accession>A0ABQ5PBG9</accession>
<keyword evidence="4" id="KW-1185">Reference proteome</keyword>
<feature type="compositionally biased region" description="Low complexity" evidence="1">
    <location>
        <begin position="190"/>
        <end position="212"/>
    </location>
</feature>
<feature type="chain" id="PRO_5047052440" evidence="2">
    <location>
        <begin position="33"/>
        <end position="222"/>
    </location>
</feature>
<keyword evidence="2" id="KW-0732">Signal</keyword>
<reference evidence="3 4" key="1">
    <citation type="submission" date="2022-10" db="EMBL/GenBank/DDBJ databases">
        <title>Draft genome sequence of Streptomyces sp. YSPA8.</title>
        <authorList>
            <person name="Moriuchi R."/>
            <person name="Dohra H."/>
            <person name="Yamamura H."/>
            <person name="Kodani S."/>
        </authorList>
    </citation>
    <scope>NUCLEOTIDE SEQUENCE [LARGE SCALE GENOMIC DNA]</scope>
    <source>
        <strain evidence="3 4">YSPA8</strain>
    </source>
</reference>
<sequence>MSLPQTPTGGAPRLRRGALALTAVALSFTALTACGAGNNAQSLGVKPDNPAVTVDTLSVENANIITQPKPGQAGPAAVSVTIINKGTKAQTVESIAVQDAGPVKLTPAKGAGPVVVPAQGIVVIGGKGNGTAVIEDGAALTQDLGGVRKISFGFSETGEVKLDAFVVPAESYFKEYGPSSAPSPAPAAPKPAASASTGPSGEASGEPGAPASDEASQPATTG</sequence>
<evidence type="ECO:0000256" key="2">
    <source>
        <dbReference type="SAM" id="SignalP"/>
    </source>
</evidence>
<comment type="caution">
    <text evidence="3">The sequence shown here is derived from an EMBL/GenBank/DDBJ whole genome shotgun (WGS) entry which is preliminary data.</text>
</comment>
<proteinExistence type="predicted"/>
<feature type="signal peptide" evidence="2">
    <location>
        <begin position="1"/>
        <end position="32"/>
    </location>
</feature>
<dbReference type="EMBL" id="BSBI01000030">
    <property type="protein sequence ID" value="GLF99942.1"/>
    <property type="molecule type" value="Genomic_DNA"/>
</dbReference>
<evidence type="ECO:0000256" key="1">
    <source>
        <dbReference type="SAM" id="MobiDB-lite"/>
    </source>
</evidence>
<evidence type="ECO:0000313" key="4">
    <source>
        <dbReference type="Proteomes" id="UP001291653"/>
    </source>
</evidence>
<gene>
    <name evidence="3" type="ORF">SYYSPA8_36615</name>
</gene>
<dbReference type="RefSeq" id="WP_323451868.1">
    <property type="nucleotide sequence ID" value="NZ_BSBI01000030.1"/>
</dbReference>
<feature type="region of interest" description="Disordered" evidence="1">
    <location>
        <begin position="175"/>
        <end position="222"/>
    </location>
</feature>
<dbReference type="Proteomes" id="UP001291653">
    <property type="component" value="Unassembled WGS sequence"/>
</dbReference>
<protein>
    <submittedName>
        <fullName evidence="3">DUF461 domain-containing protein</fullName>
    </submittedName>
</protein>
<organism evidence="3 4">
    <name type="scientific">Streptomyces yaizuensis</name>
    <dbReference type="NCBI Taxonomy" id="2989713"/>
    <lineage>
        <taxon>Bacteria</taxon>
        <taxon>Bacillati</taxon>
        <taxon>Actinomycetota</taxon>
        <taxon>Actinomycetes</taxon>
        <taxon>Kitasatosporales</taxon>
        <taxon>Streptomycetaceae</taxon>
        <taxon>Streptomyces</taxon>
    </lineage>
</organism>
<name>A0ABQ5PBG9_9ACTN</name>
<evidence type="ECO:0000313" key="3">
    <source>
        <dbReference type="EMBL" id="GLF99942.1"/>
    </source>
</evidence>